<feature type="transmembrane region" description="Helical" evidence="1">
    <location>
        <begin position="92"/>
        <end position="113"/>
    </location>
</feature>
<evidence type="ECO:0000256" key="1">
    <source>
        <dbReference type="SAM" id="Phobius"/>
    </source>
</evidence>
<dbReference type="AlphaFoldDB" id="A0A6J6DG29"/>
<keyword evidence="1" id="KW-0812">Transmembrane</keyword>
<name>A0A6J6DG29_9ZZZZ</name>
<gene>
    <name evidence="2" type="ORF">UFOPK1572_00954</name>
</gene>
<proteinExistence type="predicted"/>
<protein>
    <submittedName>
        <fullName evidence="2">Unannotated protein</fullName>
    </submittedName>
</protein>
<keyword evidence="1" id="KW-0472">Membrane</keyword>
<accession>A0A6J6DG29</accession>
<evidence type="ECO:0000313" key="2">
    <source>
        <dbReference type="EMBL" id="CAB4563030.1"/>
    </source>
</evidence>
<dbReference type="EMBL" id="CAEZTC010000116">
    <property type="protein sequence ID" value="CAB4563030.1"/>
    <property type="molecule type" value="Genomic_DNA"/>
</dbReference>
<organism evidence="2">
    <name type="scientific">freshwater metagenome</name>
    <dbReference type="NCBI Taxonomy" id="449393"/>
    <lineage>
        <taxon>unclassified sequences</taxon>
        <taxon>metagenomes</taxon>
        <taxon>ecological metagenomes</taxon>
    </lineage>
</organism>
<reference evidence="2" key="1">
    <citation type="submission" date="2020-05" db="EMBL/GenBank/DDBJ databases">
        <authorList>
            <person name="Chiriac C."/>
            <person name="Salcher M."/>
            <person name="Ghai R."/>
            <person name="Kavagutti S V."/>
        </authorList>
    </citation>
    <scope>NUCLEOTIDE SEQUENCE</scope>
</reference>
<sequence>MKAIAHGAKLIHGEGLDLVRRISTLNLGPERPSLNGLGQNHCGFTASKIVDRGFVCGIELSVIMSTTRQVHEFIIGEVCNHFTQVMIWAKEVLANVLAALHGVALVFTIYHGVHFVEKDAFGVAGKEVIPF</sequence>
<keyword evidence="1" id="KW-1133">Transmembrane helix</keyword>